<evidence type="ECO:0000313" key="3">
    <source>
        <dbReference type="Proteomes" id="UP001163046"/>
    </source>
</evidence>
<proteinExistence type="predicted"/>
<evidence type="ECO:0000256" key="1">
    <source>
        <dbReference type="SAM" id="MobiDB-lite"/>
    </source>
</evidence>
<feature type="region of interest" description="Disordered" evidence="1">
    <location>
        <begin position="190"/>
        <end position="218"/>
    </location>
</feature>
<reference evidence="2" key="1">
    <citation type="submission" date="2023-01" db="EMBL/GenBank/DDBJ databases">
        <title>Genome assembly of the deep-sea coral Lophelia pertusa.</title>
        <authorList>
            <person name="Herrera S."/>
            <person name="Cordes E."/>
        </authorList>
    </citation>
    <scope>NUCLEOTIDE SEQUENCE</scope>
    <source>
        <strain evidence="2">USNM1676648</strain>
        <tissue evidence="2">Polyp</tissue>
    </source>
</reference>
<feature type="compositionally biased region" description="Basic residues" evidence="1">
    <location>
        <begin position="190"/>
        <end position="208"/>
    </location>
</feature>
<dbReference type="Proteomes" id="UP001163046">
    <property type="component" value="Unassembled WGS sequence"/>
</dbReference>
<organism evidence="2 3">
    <name type="scientific">Desmophyllum pertusum</name>
    <dbReference type="NCBI Taxonomy" id="174260"/>
    <lineage>
        <taxon>Eukaryota</taxon>
        <taxon>Metazoa</taxon>
        <taxon>Cnidaria</taxon>
        <taxon>Anthozoa</taxon>
        <taxon>Hexacorallia</taxon>
        <taxon>Scleractinia</taxon>
        <taxon>Caryophylliina</taxon>
        <taxon>Caryophylliidae</taxon>
        <taxon>Desmophyllum</taxon>
    </lineage>
</organism>
<feature type="region of interest" description="Disordered" evidence="1">
    <location>
        <begin position="109"/>
        <end position="130"/>
    </location>
</feature>
<protein>
    <submittedName>
        <fullName evidence="2">Uncharacterized protein</fullName>
    </submittedName>
</protein>
<dbReference type="OrthoDB" id="5990610at2759"/>
<dbReference type="PANTHER" id="PTHR47456">
    <property type="entry name" value="PHD-TYPE DOMAIN-CONTAINING PROTEIN"/>
    <property type="match status" value="1"/>
</dbReference>
<name>A0A9X0A7K2_9CNID</name>
<gene>
    <name evidence="2" type="ORF">OS493_000446</name>
</gene>
<sequence>MLTVLIEDFLPDKYARYVEKNVCRHSLYKKYNEDVPQYLWNRPKQVVSHCRHYPNWQWDQLSPSYINGPRLTLDEAIITAPGFDNVKPKAIVGNNEAKHDEEIDSIDSGREKSNIKPTGKHCKEMPTQAEKKRRRCRDMLSELRNLTYLIKKNDALNQLEEDLSRILTLAKKRAPSDGRLTIEGQSSLPLHKRSKQGGKMFLYRRRGPKFASKSCQNQ</sequence>
<comment type="caution">
    <text evidence="2">The sequence shown here is derived from an EMBL/GenBank/DDBJ whole genome shotgun (WGS) entry which is preliminary data.</text>
</comment>
<dbReference type="EMBL" id="MU825396">
    <property type="protein sequence ID" value="KAJ7394628.1"/>
    <property type="molecule type" value="Genomic_DNA"/>
</dbReference>
<accession>A0A9X0A7K2</accession>
<dbReference type="AlphaFoldDB" id="A0A9X0A7K2"/>
<keyword evidence="3" id="KW-1185">Reference proteome</keyword>
<evidence type="ECO:0000313" key="2">
    <source>
        <dbReference type="EMBL" id="KAJ7394628.1"/>
    </source>
</evidence>